<name>A0ACC2ZRD6_9EURO</name>
<comment type="caution">
    <text evidence="1">The sequence shown here is derived from an EMBL/GenBank/DDBJ whole genome shotgun (WGS) entry which is preliminary data.</text>
</comment>
<keyword evidence="2" id="KW-1185">Reference proteome</keyword>
<evidence type="ECO:0000313" key="2">
    <source>
        <dbReference type="Proteomes" id="UP001172386"/>
    </source>
</evidence>
<sequence>MQRNPSRTRNSRSPSSEARQSDITNKNGFGDKTGTSDEFGWPGLGTWTTSSDSSTQAKLTQNKTDPTSPHPPTAHAISNRDKRLEQVLQEAIDEAADESYGWPGLGGWPSSGKRS</sequence>
<protein>
    <submittedName>
        <fullName evidence="1">Uncharacterized protein</fullName>
    </submittedName>
</protein>
<organism evidence="1 2">
    <name type="scientific">Neophaeococcomyces mojaviensis</name>
    <dbReference type="NCBI Taxonomy" id="3383035"/>
    <lineage>
        <taxon>Eukaryota</taxon>
        <taxon>Fungi</taxon>
        <taxon>Dikarya</taxon>
        <taxon>Ascomycota</taxon>
        <taxon>Pezizomycotina</taxon>
        <taxon>Eurotiomycetes</taxon>
        <taxon>Chaetothyriomycetidae</taxon>
        <taxon>Chaetothyriales</taxon>
        <taxon>Chaetothyriales incertae sedis</taxon>
        <taxon>Neophaeococcomyces</taxon>
    </lineage>
</organism>
<dbReference type="Proteomes" id="UP001172386">
    <property type="component" value="Unassembled WGS sequence"/>
</dbReference>
<gene>
    <name evidence="1" type="ORF">H2198_010721</name>
</gene>
<evidence type="ECO:0000313" key="1">
    <source>
        <dbReference type="EMBL" id="KAJ9649963.1"/>
    </source>
</evidence>
<proteinExistence type="predicted"/>
<reference evidence="1" key="1">
    <citation type="submission" date="2022-10" db="EMBL/GenBank/DDBJ databases">
        <title>Culturing micro-colonial fungi from biological soil crusts in the Mojave desert and describing Neophaeococcomyces mojavensis, and introducing the new genera and species Taxawa tesnikishii.</title>
        <authorList>
            <person name="Kurbessoian T."/>
            <person name="Stajich J.E."/>
        </authorList>
    </citation>
    <scope>NUCLEOTIDE SEQUENCE</scope>
    <source>
        <strain evidence="1">JES_112</strain>
    </source>
</reference>
<accession>A0ACC2ZRD6</accession>
<dbReference type="EMBL" id="JAPDRQ010000407">
    <property type="protein sequence ID" value="KAJ9649963.1"/>
    <property type="molecule type" value="Genomic_DNA"/>
</dbReference>